<dbReference type="InterPro" id="IPR059002">
    <property type="entry name" value="IBH1_N"/>
</dbReference>
<sequence length="190" mass="21736">MRSPHSMKKEFLKKWMMGLQVCISSKKKMTLLERKKAIKLSADVAMASSSNGNTCWSRALIVNASKQHKNKVLIERVFGRPEYEKLMKRVPSIQPLKKMIRSKKILKRSCSSLRRVKRNIRGCRKVVNGAYCVAKNMVKKRRKILRSLVPGGEMIVDDVCLIEETLDYILSLRAQVDVLRSVADACEVTK</sequence>
<dbReference type="Pfam" id="PF26576">
    <property type="entry name" value="IBH1_N"/>
    <property type="match status" value="1"/>
</dbReference>
<evidence type="ECO:0000313" key="4">
    <source>
        <dbReference type="EMBL" id="KAF5725905.1"/>
    </source>
</evidence>
<accession>A0A7J7BW36</accession>
<dbReference type="AlphaFoldDB" id="A0A7J7BW36"/>
<dbReference type="InterPro" id="IPR044660">
    <property type="entry name" value="IBH1-like"/>
</dbReference>
<protein>
    <recommendedName>
        <fullName evidence="3">IBH1-like N-terminal domain-containing protein</fullName>
    </recommendedName>
</protein>
<proteinExistence type="predicted"/>
<keyword evidence="5" id="KW-1185">Reference proteome</keyword>
<evidence type="ECO:0000256" key="2">
    <source>
        <dbReference type="ARBA" id="ARBA00023163"/>
    </source>
</evidence>
<keyword evidence="1" id="KW-0805">Transcription regulation</keyword>
<dbReference type="PANTHER" id="PTHR33124">
    <property type="entry name" value="TRANSCRIPTION FACTOR IBH1-LIKE 1"/>
    <property type="match status" value="1"/>
</dbReference>
<evidence type="ECO:0000256" key="1">
    <source>
        <dbReference type="ARBA" id="ARBA00023015"/>
    </source>
</evidence>
<dbReference type="Proteomes" id="UP000593562">
    <property type="component" value="Unassembled WGS sequence"/>
</dbReference>
<organism evidence="4 5">
    <name type="scientific">Tripterygium wilfordii</name>
    <name type="common">Thunder God vine</name>
    <dbReference type="NCBI Taxonomy" id="458696"/>
    <lineage>
        <taxon>Eukaryota</taxon>
        <taxon>Viridiplantae</taxon>
        <taxon>Streptophyta</taxon>
        <taxon>Embryophyta</taxon>
        <taxon>Tracheophyta</taxon>
        <taxon>Spermatophyta</taxon>
        <taxon>Magnoliopsida</taxon>
        <taxon>eudicotyledons</taxon>
        <taxon>Gunneridae</taxon>
        <taxon>Pentapetalae</taxon>
        <taxon>rosids</taxon>
        <taxon>fabids</taxon>
        <taxon>Celastrales</taxon>
        <taxon>Celastraceae</taxon>
        <taxon>Tripterygium</taxon>
    </lineage>
</organism>
<keyword evidence="2" id="KW-0804">Transcription</keyword>
<dbReference type="PANTHER" id="PTHR33124:SF5">
    <property type="entry name" value="TRANSCRIPTION FACTOR IBH1-LIKE 1"/>
    <property type="match status" value="1"/>
</dbReference>
<feature type="domain" description="IBH1-like N-terminal" evidence="3">
    <location>
        <begin position="6"/>
        <end position="68"/>
    </location>
</feature>
<evidence type="ECO:0000259" key="3">
    <source>
        <dbReference type="Pfam" id="PF26576"/>
    </source>
</evidence>
<dbReference type="EMBL" id="JAAARO010000023">
    <property type="protein sequence ID" value="KAF5725905.1"/>
    <property type="molecule type" value="Genomic_DNA"/>
</dbReference>
<dbReference type="OrthoDB" id="1922093at2759"/>
<dbReference type="InParanoid" id="A0A7J7BW36"/>
<reference evidence="4 5" key="1">
    <citation type="journal article" date="2020" name="Nat. Commun.">
        <title>Genome of Tripterygium wilfordii and identification of cytochrome P450 involved in triptolide biosynthesis.</title>
        <authorList>
            <person name="Tu L."/>
            <person name="Su P."/>
            <person name="Zhang Z."/>
            <person name="Gao L."/>
            <person name="Wang J."/>
            <person name="Hu T."/>
            <person name="Zhou J."/>
            <person name="Zhang Y."/>
            <person name="Zhao Y."/>
            <person name="Liu Y."/>
            <person name="Song Y."/>
            <person name="Tong Y."/>
            <person name="Lu Y."/>
            <person name="Yang J."/>
            <person name="Xu C."/>
            <person name="Jia M."/>
            <person name="Peters R.J."/>
            <person name="Huang L."/>
            <person name="Gao W."/>
        </authorList>
    </citation>
    <scope>NUCLEOTIDE SEQUENCE [LARGE SCALE GENOMIC DNA]</scope>
    <source>
        <strain evidence="5">cv. XIE 37</strain>
        <tissue evidence="4">Leaf</tissue>
    </source>
</reference>
<evidence type="ECO:0000313" key="5">
    <source>
        <dbReference type="Proteomes" id="UP000593562"/>
    </source>
</evidence>
<dbReference type="FunCoup" id="A0A7J7BW36">
    <property type="interactions" value="317"/>
</dbReference>
<comment type="caution">
    <text evidence="4">The sequence shown here is derived from an EMBL/GenBank/DDBJ whole genome shotgun (WGS) entry which is preliminary data.</text>
</comment>
<gene>
    <name evidence="4" type="ORF">HS088_TW23G00637</name>
</gene>
<name>A0A7J7BW36_TRIWF</name>
<dbReference type="GO" id="GO:0006355">
    <property type="term" value="P:regulation of DNA-templated transcription"/>
    <property type="evidence" value="ECO:0007669"/>
    <property type="project" value="InterPro"/>
</dbReference>